<organism evidence="3 4">
    <name type="scientific">Absidia repens</name>
    <dbReference type="NCBI Taxonomy" id="90262"/>
    <lineage>
        <taxon>Eukaryota</taxon>
        <taxon>Fungi</taxon>
        <taxon>Fungi incertae sedis</taxon>
        <taxon>Mucoromycota</taxon>
        <taxon>Mucoromycotina</taxon>
        <taxon>Mucoromycetes</taxon>
        <taxon>Mucorales</taxon>
        <taxon>Cunninghamellaceae</taxon>
        <taxon>Absidia</taxon>
    </lineage>
</organism>
<gene>
    <name evidence="3" type="ORF">BCR42DRAFT_402599</name>
</gene>
<dbReference type="Proteomes" id="UP000193560">
    <property type="component" value="Unassembled WGS sequence"/>
</dbReference>
<dbReference type="GO" id="GO:0016413">
    <property type="term" value="F:O-acetyltransferase activity"/>
    <property type="evidence" value="ECO:0007669"/>
    <property type="project" value="InterPro"/>
</dbReference>
<feature type="domain" description="Trichome birefringence-like C-terminal" evidence="2">
    <location>
        <begin position="118"/>
        <end position="391"/>
    </location>
</feature>
<dbReference type="InterPro" id="IPR029962">
    <property type="entry name" value="TBL"/>
</dbReference>
<dbReference type="EMBL" id="MCGE01000002">
    <property type="protein sequence ID" value="ORZ24279.1"/>
    <property type="molecule type" value="Genomic_DNA"/>
</dbReference>
<dbReference type="PANTHER" id="PTHR32285">
    <property type="entry name" value="PROTEIN TRICHOME BIREFRINGENCE-LIKE 9-RELATED"/>
    <property type="match status" value="1"/>
</dbReference>
<dbReference type="PANTHER" id="PTHR32285:SF48">
    <property type="entry name" value="PROTEIN TRICHOME BIREFRINGENCE-LIKE 19"/>
    <property type="match status" value="1"/>
</dbReference>
<sequence length="418" mass="48467">MPRDEPYYALSPPSTANVIVTNQNLPKKPFFSLSSTLSVDRLCTPTTYNQGQWKRHHIHSKQNSTHSFQLNVNYNCPSHFAHKCFARNEKELMRNKQIAEWQWQPEKCDLLPMDAYPLARHLSDHPLLFIGDSITQLQYESMSCLLGQFMSTPKTPTNMTGGDKAIKVSELKFSTSLPEDKNKNASKISSPSVAYLRSDFLVRVDDFKLIQPFEKEGDLLGLGHNFPWVHALPRFDYIVINTGAHWHTNLRWGPNTNEAELLQGFRDAMTIVFDHLKKTIQPHQRVWIRSTPFGHKDCSRHTKPATLKKMIPPPTGQPGEYEWHLFPAFDAVWRDWIEDWQKHHPLDYRFAFLDISDMTNLRGDAHSKPDRDCLHTCLPGPVDDWNRLLYHEIGKKSLEQYERELSSLKEPQGGRKEQ</sequence>
<evidence type="ECO:0000313" key="4">
    <source>
        <dbReference type="Proteomes" id="UP000193560"/>
    </source>
</evidence>
<reference evidence="3 4" key="1">
    <citation type="submission" date="2016-07" db="EMBL/GenBank/DDBJ databases">
        <title>Pervasive Adenine N6-methylation of Active Genes in Fungi.</title>
        <authorList>
            <consortium name="DOE Joint Genome Institute"/>
            <person name="Mondo S.J."/>
            <person name="Dannebaum R.O."/>
            <person name="Kuo R.C."/>
            <person name="Labutti K."/>
            <person name="Haridas S."/>
            <person name="Kuo A."/>
            <person name="Salamov A."/>
            <person name="Ahrendt S.R."/>
            <person name="Lipzen A."/>
            <person name="Sullivan W."/>
            <person name="Andreopoulos W.B."/>
            <person name="Clum A."/>
            <person name="Lindquist E."/>
            <person name="Daum C."/>
            <person name="Ramamoorthy G.K."/>
            <person name="Gryganskyi A."/>
            <person name="Culley D."/>
            <person name="Magnuson J.K."/>
            <person name="James T.Y."/>
            <person name="O'Malley M.A."/>
            <person name="Stajich J.E."/>
            <person name="Spatafora J.W."/>
            <person name="Visel A."/>
            <person name="Grigoriev I.V."/>
        </authorList>
    </citation>
    <scope>NUCLEOTIDE SEQUENCE [LARGE SCALE GENOMIC DNA]</scope>
    <source>
        <strain evidence="3 4">NRRL 1336</strain>
    </source>
</reference>
<name>A0A1X2IY69_9FUNG</name>
<keyword evidence="4" id="KW-1185">Reference proteome</keyword>
<evidence type="ECO:0000256" key="1">
    <source>
        <dbReference type="ARBA" id="ARBA00007727"/>
    </source>
</evidence>
<dbReference type="STRING" id="90262.A0A1X2IY69"/>
<proteinExistence type="inferred from homology"/>
<evidence type="ECO:0000259" key="2">
    <source>
        <dbReference type="Pfam" id="PF13839"/>
    </source>
</evidence>
<evidence type="ECO:0000313" key="3">
    <source>
        <dbReference type="EMBL" id="ORZ24279.1"/>
    </source>
</evidence>
<dbReference type="Pfam" id="PF13839">
    <property type="entry name" value="PC-Esterase"/>
    <property type="match status" value="1"/>
</dbReference>
<dbReference type="OrthoDB" id="630188at2759"/>
<dbReference type="InterPro" id="IPR026057">
    <property type="entry name" value="TBL_C"/>
</dbReference>
<dbReference type="AlphaFoldDB" id="A0A1X2IY69"/>
<protein>
    <submittedName>
        <fullName evidence="3">GDSL/SGNH-like acyl-esterase family found in Pmr5 and Cas1p-domain-containing protein</fullName>
    </submittedName>
</protein>
<comment type="similarity">
    <text evidence="1">Belongs to the PC-esterase family. TBL subfamily.</text>
</comment>
<accession>A0A1X2IY69</accession>
<comment type="caution">
    <text evidence="3">The sequence shown here is derived from an EMBL/GenBank/DDBJ whole genome shotgun (WGS) entry which is preliminary data.</text>
</comment>